<evidence type="ECO:0000259" key="1">
    <source>
        <dbReference type="Pfam" id="PF03796"/>
    </source>
</evidence>
<organism evidence="2">
    <name type="scientific">marine metagenome</name>
    <dbReference type="NCBI Taxonomy" id="408172"/>
    <lineage>
        <taxon>unclassified sequences</taxon>
        <taxon>metagenomes</taxon>
        <taxon>ecological metagenomes</taxon>
    </lineage>
</organism>
<feature type="non-terminal residue" evidence="2">
    <location>
        <position position="260"/>
    </location>
</feature>
<name>A0A382YZ36_9ZZZZ</name>
<dbReference type="Pfam" id="PF03796">
    <property type="entry name" value="DnaB_C"/>
    <property type="match status" value="1"/>
</dbReference>
<dbReference type="GO" id="GO:0003678">
    <property type="term" value="F:DNA helicase activity"/>
    <property type="evidence" value="ECO:0007669"/>
    <property type="project" value="InterPro"/>
</dbReference>
<accession>A0A382YZ36</accession>
<dbReference type="AlphaFoldDB" id="A0A382YZ36"/>
<sequence length="260" mass="29995">SVDDRMGGGFRKPNVVALGCGTQGGKSIIAMNLGYSAYKQGLNVAYITIEMSEEEFLARLHSRITQIPATPILMRKLTNEQKLTLRQEVLLDTVHPHHVDKAKQYLDDVGKDLLKFNRQDIDKNFFESDFFVKRTNTYYPIDIPHGCKLEVIRSKIIKLKEQRGCDMVIIDYAGIMEEILKGEQSWQSYSNLWLRLKALARELDVVLISPVQAHDDGHLKYSTAVRDHIDIGLNWMRTDEDFLNDRVQFWFTKLRHGKAQ</sequence>
<gene>
    <name evidence="2" type="ORF">METZ01_LOCUS441350</name>
</gene>
<reference evidence="2" key="1">
    <citation type="submission" date="2018-05" db="EMBL/GenBank/DDBJ databases">
        <authorList>
            <person name="Lanie J.A."/>
            <person name="Ng W.-L."/>
            <person name="Kazmierczak K.M."/>
            <person name="Andrzejewski T.M."/>
            <person name="Davidsen T.M."/>
            <person name="Wayne K.J."/>
            <person name="Tettelin H."/>
            <person name="Glass J.I."/>
            <person name="Rusch D."/>
            <person name="Podicherti R."/>
            <person name="Tsui H.-C.T."/>
            <person name="Winkler M.E."/>
        </authorList>
    </citation>
    <scope>NUCLEOTIDE SEQUENCE</scope>
</reference>
<proteinExistence type="predicted"/>
<dbReference type="Gene3D" id="3.40.50.300">
    <property type="entry name" value="P-loop containing nucleotide triphosphate hydrolases"/>
    <property type="match status" value="1"/>
</dbReference>
<protein>
    <recommendedName>
        <fullName evidence="1">SF4 helicase domain-containing protein</fullName>
    </recommendedName>
</protein>
<dbReference type="SUPFAM" id="SSF52540">
    <property type="entry name" value="P-loop containing nucleoside triphosphate hydrolases"/>
    <property type="match status" value="1"/>
</dbReference>
<dbReference type="PANTHER" id="PTHR30153">
    <property type="entry name" value="REPLICATIVE DNA HELICASE DNAB"/>
    <property type="match status" value="1"/>
</dbReference>
<dbReference type="GO" id="GO:0005829">
    <property type="term" value="C:cytosol"/>
    <property type="evidence" value="ECO:0007669"/>
    <property type="project" value="TreeGrafter"/>
</dbReference>
<feature type="domain" description="SF4 helicase" evidence="1">
    <location>
        <begin position="4"/>
        <end position="212"/>
    </location>
</feature>
<feature type="non-terminal residue" evidence="2">
    <location>
        <position position="1"/>
    </location>
</feature>
<dbReference type="GO" id="GO:0006260">
    <property type="term" value="P:DNA replication"/>
    <property type="evidence" value="ECO:0007669"/>
    <property type="project" value="InterPro"/>
</dbReference>
<dbReference type="EMBL" id="UINC01179684">
    <property type="protein sequence ID" value="SVD88496.1"/>
    <property type="molecule type" value="Genomic_DNA"/>
</dbReference>
<dbReference type="GO" id="GO:0005524">
    <property type="term" value="F:ATP binding"/>
    <property type="evidence" value="ECO:0007669"/>
    <property type="project" value="InterPro"/>
</dbReference>
<evidence type="ECO:0000313" key="2">
    <source>
        <dbReference type="EMBL" id="SVD88496.1"/>
    </source>
</evidence>
<dbReference type="InterPro" id="IPR007694">
    <property type="entry name" value="DNA_helicase_DnaB-like_C"/>
</dbReference>
<dbReference type="InterPro" id="IPR027417">
    <property type="entry name" value="P-loop_NTPase"/>
</dbReference>
<dbReference type="PANTHER" id="PTHR30153:SF2">
    <property type="entry name" value="REPLICATIVE DNA HELICASE"/>
    <property type="match status" value="1"/>
</dbReference>